<dbReference type="EMBL" id="MFTO01000015">
    <property type="protein sequence ID" value="OGI63645.1"/>
    <property type="molecule type" value="Genomic_DNA"/>
</dbReference>
<proteinExistence type="predicted"/>
<dbReference type="AlphaFoldDB" id="A0A1F6V206"/>
<evidence type="ECO:0000313" key="3">
    <source>
        <dbReference type="Proteomes" id="UP000178985"/>
    </source>
</evidence>
<organism evidence="2 3">
    <name type="scientific">Candidatus Nomurabacteria bacterium RIFCSPHIGHO2_01_FULL_40_20</name>
    <dbReference type="NCBI Taxonomy" id="1801738"/>
    <lineage>
        <taxon>Bacteria</taxon>
        <taxon>Candidatus Nomuraibacteriota</taxon>
    </lineage>
</organism>
<comment type="caution">
    <text evidence="2">The sequence shown here is derived from an EMBL/GenBank/DDBJ whole genome shotgun (WGS) entry which is preliminary data.</text>
</comment>
<sequence length="195" mass="22505">MYMQHKDEKIVYQGRIVELVEYPVEMDGKIIIFEKARRSPGVRLIIHTKDGKFILNREKRHELGLAEDLRLPGGKVFDSLTEYNEFLLNHNSEKEIQEKAKESAIREATEEAGVKPTKIEFLSVSKCGATMEWDLYYFLVKEYEEVSKNLKDTESMEMVGTVVLSKDELKEKALSGVISEDRSVAVILKYLNKKL</sequence>
<feature type="domain" description="Nudix hydrolase" evidence="1">
    <location>
        <begin position="36"/>
        <end position="190"/>
    </location>
</feature>
<reference evidence="2 3" key="1">
    <citation type="journal article" date="2016" name="Nat. Commun.">
        <title>Thousands of microbial genomes shed light on interconnected biogeochemical processes in an aquifer system.</title>
        <authorList>
            <person name="Anantharaman K."/>
            <person name="Brown C.T."/>
            <person name="Hug L.A."/>
            <person name="Sharon I."/>
            <person name="Castelle C.J."/>
            <person name="Probst A.J."/>
            <person name="Thomas B.C."/>
            <person name="Singh A."/>
            <person name="Wilkins M.J."/>
            <person name="Karaoz U."/>
            <person name="Brodie E.L."/>
            <person name="Williams K.H."/>
            <person name="Hubbard S.S."/>
            <person name="Banfield J.F."/>
        </authorList>
    </citation>
    <scope>NUCLEOTIDE SEQUENCE [LARGE SCALE GENOMIC DNA]</scope>
</reference>
<dbReference type="InterPro" id="IPR015797">
    <property type="entry name" value="NUDIX_hydrolase-like_dom_sf"/>
</dbReference>
<dbReference type="Gene3D" id="3.90.79.10">
    <property type="entry name" value="Nucleoside Triphosphate Pyrophosphohydrolase"/>
    <property type="match status" value="1"/>
</dbReference>
<accession>A0A1F6V206</accession>
<dbReference type="InterPro" id="IPR000086">
    <property type="entry name" value="NUDIX_hydrolase_dom"/>
</dbReference>
<gene>
    <name evidence="2" type="ORF">A2733_00595</name>
</gene>
<protein>
    <recommendedName>
        <fullName evidence="1">Nudix hydrolase domain-containing protein</fullName>
    </recommendedName>
</protein>
<dbReference type="SUPFAM" id="SSF55811">
    <property type="entry name" value="Nudix"/>
    <property type="match status" value="1"/>
</dbReference>
<name>A0A1F6V206_9BACT</name>
<evidence type="ECO:0000313" key="2">
    <source>
        <dbReference type="EMBL" id="OGI63645.1"/>
    </source>
</evidence>
<dbReference type="PROSITE" id="PS51462">
    <property type="entry name" value="NUDIX"/>
    <property type="match status" value="1"/>
</dbReference>
<dbReference type="Proteomes" id="UP000178985">
    <property type="component" value="Unassembled WGS sequence"/>
</dbReference>
<evidence type="ECO:0000259" key="1">
    <source>
        <dbReference type="PROSITE" id="PS51462"/>
    </source>
</evidence>
<dbReference type="Pfam" id="PF00293">
    <property type="entry name" value="NUDIX"/>
    <property type="match status" value="1"/>
</dbReference>